<keyword evidence="1" id="KW-0812">Transmembrane</keyword>
<accession>A0A315VLX8</accession>
<sequence length="264" mass="28928">MRICRGEGCRDPPDVSVAAGRLSSWTSSSSNTDVTFRESSSSLRTPARLLTFKSPQKVFLLVVRSLFCSVRIRFSFWAVLTAALGTVPTRAWFLRIPSWTFFSGRIPSTSWPSCITLVISDSCCSRLSSWSAVTPVTLQTQWKFLKSHLSGLWWAPETMFSITSSVSLSFSCSWASSKSAEGPKRREVQTSKIPKPYTGIICPARLDLPPVPVPDPAPLPLDMESELWVLENPDPAALWPRPSGAVCRCIMGGKCPEPAGNGPS</sequence>
<comment type="caution">
    <text evidence="2">The sequence shown here is derived from an EMBL/GenBank/DDBJ whole genome shotgun (WGS) entry which is preliminary data.</text>
</comment>
<feature type="non-terminal residue" evidence="2">
    <location>
        <position position="264"/>
    </location>
</feature>
<protein>
    <submittedName>
        <fullName evidence="2">Uncharacterized protein</fullName>
    </submittedName>
</protein>
<dbReference type="EMBL" id="NHOQ01001423">
    <property type="protein sequence ID" value="PWA24548.1"/>
    <property type="molecule type" value="Genomic_DNA"/>
</dbReference>
<evidence type="ECO:0000313" key="2">
    <source>
        <dbReference type="EMBL" id="PWA24548.1"/>
    </source>
</evidence>
<feature type="transmembrane region" description="Helical" evidence="1">
    <location>
        <begin position="74"/>
        <end position="93"/>
    </location>
</feature>
<dbReference type="Proteomes" id="UP000250572">
    <property type="component" value="Unassembled WGS sequence"/>
</dbReference>
<name>A0A315VLX8_GAMAF</name>
<keyword evidence="1" id="KW-0472">Membrane</keyword>
<reference evidence="2 3" key="1">
    <citation type="journal article" date="2018" name="G3 (Bethesda)">
        <title>A High-Quality Reference Genome for the Invasive Mosquitofish Gambusia affinis Using a Chicago Library.</title>
        <authorList>
            <person name="Hoffberg S.L."/>
            <person name="Troendle N.J."/>
            <person name="Glenn T.C."/>
            <person name="Mahmud O."/>
            <person name="Louha S."/>
            <person name="Chalopin D."/>
            <person name="Bennetzen J.L."/>
            <person name="Mauricio R."/>
        </authorList>
    </citation>
    <scope>NUCLEOTIDE SEQUENCE [LARGE SCALE GENOMIC DNA]</scope>
    <source>
        <strain evidence="2">NE01/NJP1002.9</strain>
        <tissue evidence="2">Muscle</tissue>
    </source>
</reference>
<organism evidence="2 3">
    <name type="scientific">Gambusia affinis</name>
    <name type="common">Western mosquitofish</name>
    <name type="synonym">Heterandria affinis</name>
    <dbReference type="NCBI Taxonomy" id="33528"/>
    <lineage>
        <taxon>Eukaryota</taxon>
        <taxon>Metazoa</taxon>
        <taxon>Chordata</taxon>
        <taxon>Craniata</taxon>
        <taxon>Vertebrata</taxon>
        <taxon>Euteleostomi</taxon>
        <taxon>Actinopterygii</taxon>
        <taxon>Neopterygii</taxon>
        <taxon>Teleostei</taxon>
        <taxon>Neoteleostei</taxon>
        <taxon>Acanthomorphata</taxon>
        <taxon>Ovalentaria</taxon>
        <taxon>Atherinomorphae</taxon>
        <taxon>Cyprinodontiformes</taxon>
        <taxon>Poeciliidae</taxon>
        <taxon>Poeciliinae</taxon>
        <taxon>Gambusia</taxon>
    </lineage>
</organism>
<gene>
    <name evidence="2" type="ORF">CCH79_00011809</name>
</gene>
<keyword evidence="3" id="KW-1185">Reference proteome</keyword>
<dbReference type="AlphaFoldDB" id="A0A315VLX8"/>
<keyword evidence="1" id="KW-1133">Transmembrane helix</keyword>
<proteinExistence type="predicted"/>
<evidence type="ECO:0000256" key="1">
    <source>
        <dbReference type="SAM" id="Phobius"/>
    </source>
</evidence>
<evidence type="ECO:0000313" key="3">
    <source>
        <dbReference type="Proteomes" id="UP000250572"/>
    </source>
</evidence>